<dbReference type="OrthoDB" id="2139606at2759"/>
<protein>
    <recommendedName>
        <fullName evidence="10">Hexosyltransferase</fullName>
        <ecNumber evidence="10">2.4.1.-</ecNumber>
    </recommendedName>
</protein>
<keyword evidence="12" id="KW-1185">Reference proteome</keyword>
<dbReference type="InParanoid" id="A0A165HJT4"/>
<evidence type="ECO:0000256" key="3">
    <source>
        <dbReference type="ARBA" id="ARBA00022676"/>
    </source>
</evidence>
<name>A0A165HJT4_9BASI</name>
<dbReference type="GO" id="GO:0051072">
    <property type="term" value="P:4,6-pyruvylated galactose residue biosynthetic process"/>
    <property type="evidence" value="ECO:0007669"/>
    <property type="project" value="TreeGrafter"/>
</dbReference>
<keyword evidence="6" id="KW-0735">Signal-anchor</keyword>
<dbReference type="EMBL" id="KV423941">
    <property type="protein sequence ID" value="KZT59388.1"/>
    <property type="molecule type" value="Genomic_DNA"/>
</dbReference>
<dbReference type="PANTHER" id="PTHR11214">
    <property type="entry name" value="BETA-1,3-N-ACETYLGLUCOSAMINYLTRANSFERASE"/>
    <property type="match status" value="1"/>
</dbReference>
<accession>A0A165HJT4</accession>
<evidence type="ECO:0000256" key="2">
    <source>
        <dbReference type="ARBA" id="ARBA00008661"/>
    </source>
</evidence>
<keyword evidence="3 10" id="KW-0328">Glycosyltransferase</keyword>
<evidence type="ECO:0000256" key="4">
    <source>
        <dbReference type="ARBA" id="ARBA00022679"/>
    </source>
</evidence>
<reference evidence="11 12" key="1">
    <citation type="journal article" date="2016" name="Mol. Biol. Evol.">
        <title>Comparative Genomics of Early-Diverging Mushroom-Forming Fungi Provides Insights into the Origins of Lignocellulose Decay Capabilities.</title>
        <authorList>
            <person name="Nagy L.G."/>
            <person name="Riley R."/>
            <person name="Tritt A."/>
            <person name="Adam C."/>
            <person name="Daum C."/>
            <person name="Floudas D."/>
            <person name="Sun H."/>
            <person name="Yadav J.S."/>
            <person name="Pangilinan J."/>
            <person name="Larsson K.H."/>
            <person name="Matsuura K."/>
            <person name="Barry K."/>
            <person name="Labutti K."/>
            <person name="Kuo R."/>
            <person name="Ohm R.A."/>
            <person name="Bhattacharya S.S."/>
            <person name="Shirouzu T."/>
            <person name="Yoshinaga Y."/>
            <person name="Martin F.M."/>
            <person name="Grigoriev I.V."/>
            <person name="Hibbett D.S."/>
        </authorList>
    </citation>
    <scope>NUCLEOTIDE SEQUENCE [LARGE SCALE GENOMIC DNA]</scope>
    <source>
        <strain evidence="11 12">HHB12733</strain>
    </source>
</reference>
<dbReference type="EC" id="2.4.1.-" evidence="10"/>
<evidence type="ECO:0000313" key="12">
    <source>
        <dbReference type="Proteomes" id="UP000076842"/>
    </source>
</evidence>
<dbReference type="Proteomes" id="UP000076842">
    <property type="component" value="Unassembled WGS sequence"/>
</dbReference>
<comment type="subcellular location">
    <subcellularLocation>
        <location evidence="1 10">Golgi apparatus membrane</location>
        <topology evidence="1 10">Single-pass type II membrane protein</topology>
    </subcellularLocation>
</comment>
<dbReference type="GO" id="GO:0000139">
    <property type="term" value="C:Golgi membrane"/>
    <property type="evidence" value="ECO:0007669"/>
    <property type="project" value="UniProtKB-SubCell"/>
</dbReference>
<sequence length="293" mass="33661">MLADYPGKWDMFQEPIPELLNARPPQTHPCKDSTNFGPMLFVGVLSVAKEYHQRAVIRALQTLPSPPSEEVVMKFILGRSRDEKLQRMAETEAELYGDVVFLDIEENMNEGKTYAYFKWVSGMPVGERPRFVMKADSDTFLVLPNVLHTFSHLSCSDSVYWGTSWGSCLDTCYPFYHRGMAYGLSWPLVAWLGSADLPSWATWGMEDARTGAWLGSLPKGEETLKVVDLYVHAGDWDGETIPWDRNTVALHAMKRPEHWTRVASALRDIWEKEGREWRWPLEDMAREPRPFEV</sequence>
<dbReference type="STRING" id="1353952.A0A165HJT4"/>
<evidence type="ECO:0000256" key="1">
    <source>
        <dbReference type="ARBA" id="ARBA00004323"/>
    </source>
</evidence>
<evidence type="ECO:0000256" key="9">
    <source>
        <dbReference type="ARBA" id="ARBA00023136"/>
    </source>
</evidence>
<evidence type="ECO:0000256" key="6">
    <source>
        <dbReference type="ARBA" id="ARBA00022968"/>
    </source>
</evidence>
<evidence type="ECO:0000256" key="10">
    <source>
        <dbReference type="RuleBase" id="RU363063"/>
    </source>
</evidence>
<proteinExistence type="inferred from homology"/>
<dbReference type="Gene3D" id="3.90.550.50">
    <property type="match status" value="1"/>
</dbReference>
<keyword evidence="7" id="KW-1133">Transmembrane helix</keyword>
<evidence type="ECO:0000313" key="11">
    <source>
        <dbReference type="EMBL" id="KZT59388.1"/>
    </source>
</evidence>
<dbReference type="Pfam" id="PF01762">
    <property type="entry name" value="Galactosyl_T"/>
    <property type="match status" value="1"/>
</dbReference>
<evidence type="ECO:0000256" key="5">
    <source>
        <dbReference type="ARBA" id="ARBA00022692"/>
    </source>
</evidence>
<dbReference type="GO" id="GO:0016758">
    <property type="term" value="F:hexosyltransferase activity"/>
    <property type="evidence" value="ECO:0007669"/>
    <property type="project" value="InterPro"/>
</dbReference>
<evidence type="ECO:0000256" key="7">
    <source>
        <dbReference type="ARBA" id="ARBA00022989"/>
    </source>
</evidence>
<gene>
    <name evidence="11" type="ORF">CALCODRAFT_481623</name>
</gene>
<organism evidence="11 12">
    <name type="scientific">Calocera cornea HHB12733</name>
    <dbReference type="NCBI Taxonomy" id="1353952"/>
    <lineage>
        <taxon>Eukaryota</taxon>
        <taxon>Fungi</taxon>
        <taxon>Dikarya</taxon>
        <taxon>Basidiomycota</taxon>
        <taxon>Agaricomycotina</taxon>
        <taxon>Dacrymycetes</taxon>
        <taxon>Dacrymycetales</taxon>
        <taxon>Dacrymycetaceae</taxon>
        <taxon>Calocera</taxon>
    </lineage>
</organism>
<evidence type="ECO:0000256" key="8">
    <source>
        <dbReference type="ARBA" id="ARBA00023034"/>
    </source>
</evidence>
<keyword evidence="4 11" id="KW-0808">Transferase</keyword>
<comment type="similarity">
    <text evidence="2 10">Belongs to the glycosyltransferase 31 family.</text>
</comment>
<keyword evidence="5" id="KW-0812">Transmembrane</keyword>
<keyword evidence="9" id="KW-0472">Membrane</keyword>
<dbReference type="InterPro" id="IPR002659">
    <property type="entry name" value="Glyco_trans_31"/>
</dbReference>
<dbReference type="PANTHER" id="PTHR11214:SF351">
    <property type="entry name" value="BETA-1,3-GALACTOSYLTRANSFERASE PVG3"/>
    <property type="match status" value="1"/>
</dbReference>
<keyword evidence="8 10" id="KW-0333">Golgi apparatus</keyword>
<dbReference type="AlphaFoldDB" id="A0A165HJT4"/>